<evidence type="ECO:0000256" key="1">
    <source>
        <dbReference type="ARBA" id="ARBA00023015"/>
    </source>
</evidence>
<dbReference type="Pfam" id="PF12625">
    <property type="entry name" value="Arabinose_bd"/>
    <property type="match status" value="1"/>
</dbReference>
<comment type="caution">
    <text evidence="5">The sequence shown here is derived from an EMBL/GenBank/DDBJ whole genome shotgun (WGS) entry which is preliminary data.</text>
</comment>
<dbReference type="Proteomes" id="UP000838160">
    <property type="component" value="Unassembled WGS sequence"/>
</dbReference>
<dbReference type="PANTHER" id="PTHR47894">
    <property type="entry name" value="HTH-TYPE TRANSCRIPTIONAL REGULATOR GADX"/>
    <property type="match status" value="1"/>
</dbReference>
<organism evidence="5 6">
    <name type="scientific">Vibrio hippocampi</name>
    <dbReference type="NCBI Taxonomy" id="654686"/>
    <lineage>
        <taxon>Bacteria</taxon>
        <taxon>Pseudomonadati</taxon>
        <taxon>Pseudomonadota</taxon>
        <taxon>Gammaproteobacteria</taxon>
        <taxon>Vibrionales</taxon>
        <taxon>Vibrionaceae</taxon>
        <taxon>Vibrio</taxon>
    </lineage>
</organism>
<dbReference type="InterPro" id="IPR032687">
    <property type="entry name" value="AraC-type_N"/>
</dbReference>
<reference evidence="5" key="1">
    <citation type="submission" date="2021-12" db="EMBL/GenBank/DDBJ databases">
        <authorList>
            <person name="Rodrigo-Torres L."/>
            <person name="Arahal R. D."/>
            <person name="Lucena T."/>
        </authorList>
    </citation>
    <scope>NUCLEOTIDE SEQUENCE</scope>
    <source>
        <strain evidence="5">CECT 8226</strain>
    </source>
</reference>
<dbReference type="InterPro" id="IPR018060">
    <property type="entry name" value="HTH_AraC"/>
</dbReference>
<dbReference type="InterPro" id="IPR009057">
    <property type="entry name" value="Homeodomain-like_sf"/>
</dbReference>
<evidence type="ECO:0000313" key="6">
    <source>
        <dbReference type="Proteomes" id="UP000838160"/>
    </source>
</evidence>
<dbReference type="SUPFAM" id="SSF46689">
    <property type="entry name" value="Homeodomain-like"/>
    <property type="match status" value="1"/>
</dbReference>
<sequence length="336" mass="37875">MFTNVNFVRTMGIQGLFSELQSTYSLTSDELGIPKSVLDNPSTLIPVSVLNDYYRELELKTGDPDAVLNLVSQLSLERLGSLGRWFLSGHDLASAIRRINFGITCIQSGAILAGEMAGPLAKWTYKNDSIDSDNKVHEGIRVVNFMLRTLKHYLGENYSPDRVCLPGNRRNHAKYQAYFGCEVEWNHDQAEIWLPNKMRLQGNKVPSVEASKLAMSFSDLDRFLNMPDPNDYAKVLYETINYSRHFGLPTLERVSALLGLSEQQLQRRLHNLGLNFSYVVGFVLSGEAVIQITAGISVEQVAKNLGYNNVTSFGRMFKKYRGVTPAQYRRNVITAY</sequence>
<dbReference type="PRINTS" id="PR00032">
    <property type="entry name" value="HTHARAC"/>
</dbReference>
<feature type="domain" description="HTH araC/xylS-type" evidence="4">
    <location>
        <begin position="230"/>
        <end position="331"/>
    </location>
</feature>
<gene>
    <name evidence="5" type="ORF">VHP8226_02982</name>
</gene>
<name>A0ABM8ZMP1_9VIBR</name>
<dbReference type="PROSITE" id="PS01124">
    <property type="entry name" value="HTH_ARAC_FAMILY_2"/>
    <property type="match status" value="1"/>
</dbReference>
<keyword evidence="2" id="KW-0238">DNA-binding</keyword>
<protein>
    <recommendedName>
        <fullName evidence="4">HTH araC/xylS-type domain-containing protein</fullName>
    </recommendedName>
</protein>
<proteinExistence type="predicted"/>
<evidence type="ECO:0000259" key="4">
    <source>
        <dbReference type="PROSITE" id="PS01124"/>
    </source>
</evidence>
<dbReference type="EMBL" id="CAKLCM010000003">
    <property type="protein sequence ID" value="CAH0528966.1"/>
    <property type="molecule type" value="Genomic_DNA"/>
</dbReference>
<accession>A0ABM8ZMP1</accession>
<dbReference type="RefSeq" id="WP_237485839.1">
    <property type="nucleotide sequence ID" value="NZ_CAKLCM010000003.1"/>
</dbReference>
<dbReference type="InterPro" id="IPR020449">
    <property type="entry name" value="Tscrpt_reg_AraC-type_HTH"/>
</dbReference>
<dbReference type="Pfam" id="PF12833">
    <property type="entry name" value="HTH_18"/>
    <property type="match status" value="1"/>
</dbReference>
<keyword evidence="6" id="KW-1185">Reference proteome</keyword>
<evidence type="ECO:0000256" key="2">
    <source>
        <dbReference type="ARBA" id="ARBA00023125"/>
    </source>
</evidence>
<dbReference type="Gene3D" id="1.10.10.60">
    <property type="entry name" value="Homeodomain-like"/>
    <property type="match status" value="1"/>
</dbReference>
<dbReference type="SMART" id="SM00342">
    <property type="entry name" value="HTH_ARAC"/>
    <property type="match status" value="1"/>
</dbReference>
<evidence type="ECO:0000313" key="5">
    <source>
        <dbReference type="EMBL" id="CAH0528966.1"/>
    </source>
</evidence>
<keyword evidence="1" id="KW-0805">Transcription regulation</keyword>
<keyword evidence="3" id="KW-0804">Transcription</keyword>
<dbReference type="PANTHER" id="PTHR47894:SF4">
    <property type="entry name" value="HTH-TYPE TRANSCRIPTIONAL REGULATOR GADX"/>
    <property type="match status" value="1"/>
</dbReference>
<evidence type="ECO:0000256" key="3">
    <source>
        <dbReference type="ARBA" id="ARBA00023163"/>
    </source>
</evidence>